<dbReference type="Proteomes" id="UP001596250">
    <property type="component" value="Unassembled WGS sequence"/>
</dbReference>
<dbReference type="GO" id="GO:0005524">
    <property type="term" value="F:ATP binding"/>
    <property type="evidence" value="ECO:0007669"/>
    <property type="project" value="UniProtKB-KW"/>
</dbReference>
<dbReference type="PANTHER" id="PTHR24221">
    <property type="entry name" value="ATP-BINDING CASSETTE SUB-FAMILY B"/>
    <property type="match status" value="1"/>
</dbReference>
<keyword evidence="5 8" id="KW-1133">Transmembrane helix</keyword>
<feature type="transmembrane region" description="Helical" evidence="8">
    <location>
        <begin position="58"/>
        <end position="78"/>
    </location>
</feature>
<organism evidence="11 12">
    <name type="scientific">Marinicrinis lubricantis</name>
    <dbReference type="NCBI Taxonomy" id="2086470"/>
    <lineage>
        <taxon>Bacteria</taxon>
        <taxon>Bacillati</taxon>
        <taxon>Bacillota</taxon>
        <taxon>Bacilli</taxon>
        <taxon>Bacillales</taxon>
        <taxon>Paenibacillaceae</taxon>
    </lineage>
</organism>
<evidence type="ECO:0000256" key="4">
    <source>
        <dbReference type="ARBA" id="ARBA00022840"/>
    </source>
</evidence>
<evidence type="ECO:0000313" key="11">
    <source>
        <dbReference type="EMBL" id="MFC5987724.1"/>
    </source>
</evidence>
<dbReference type="CDD" id="cd07346">
    <property type="entry name" value="ABC_6TM_exporters"/>
    <property type="match status" value="1"/>
</dbReference>
<evidence type="ECO:0000256" key="8">
    <source>
        <dbReference type="SAM" id="Phobius"/>
    </source>
</evidence>
<dbReference type="InterPro" id="IPR027417">
    <property type="entry name" value="P-loop_NTPase"/>
</dbReference>
<dbReference type="Gene3D" id="1.20.1560.10">
    <property type="entry name" value="ABC transporter type 1, transmembrane domain"/>
    <property type="match status" value="1"/>
</dbReference>
<dbReference type="Gene3D" id="3.40.50.300">
    <property type="entry name" value="P-loop containing nucleotide triphosphate hydrolases"/>
    <property type="match status" value="1"/>
</dbReference>
<dbReference type="SUPFAM" id="SSF52540">
    <property type="entry name" value="P-loop containing nucleoside triphosphate hydrolases"/>
    <property type="match status" value="1"/>
</dbReference>
<dbReference type="PROSITE" id="PS50893">
    <property type="entry name" value="ABC_TRANSPORTER_2"/>
    <property type="match status" value="1"/>
</dbReference>
<dbReference type="Pfam" id="PF00664">
    <property type="entry name" value="ABC_membrane"/>
    <property type="match status" value="1"/>
</dbReference>
<dbReference type="InterPro" id="IPR036640">
    <property type="entry name" value="ABC1_TM_sf"/>
</dbReference>
<gene>
    <name evidence="11" type="ORF">ACFPXP_15065</name>
</gene>
<dbReference type="PROSITE" id="PS00211">
    <property type="entry name" value="ABC_TRANSPORTER_1"/>
    <property type="match status" value="1"/>
</dbReference>
<protein>
    <submittedName>
        <fullName evidence="11">ABC transporter ATP-binding protein</fullName>
    </submittedName>
</protein>
<dbReference type="PANTHER" id="PTHR24221:SF654">
    <property type="entry name" value="ATP-BINDING CASSETTE SUB-FAMILY B MEMBER 6"/>
    <property type="match status" value="1"/>
</dbReference>
<dbReference type="RefSeq" id="WP_379895136.1">
    <property type="nucleotide sequence ID" value="NZ_CBCSCT010000032.1"/>
</dbReference>
<dbReference type="Pfam" id="PF00005">
    <property type="entry name" value="ABC_tran"/>
    <property type="match status" value="1"/>
</dbReference>
<evidence type="ECO:0000259" key="9">
    <source>
        <dbReference type="PROSITE" id="PS50893"/>
    </source>
</evidence>
<dbReference type="InterPro" id="IPR017871">
    <property type="entry name" value="ABC_transporter-like_CS"/>
</dbReference>
<dbReference type="SUPFAM" id="SSF90123">
    <property type="entry name" value="ABC transporter transmembrane region"/>
    <property type="match status" value="1"/>
</dbReference>
<feature type="region of interest" description="Disordered" evidence="7">
    <location>
        <begin position="595"/>
        <end position="614"/>
    </location>
</feature>
<comment type="subcellular location">
    <subcellularLocation>
        <location evidence="1">Cell membrane</location>
        <topology evidence="1">Multi-pass membrane protein</topology>
    </subcellularLocation>
</comment>
<evidence type="ECO:0000256" key="2">
    <source>
        <dbReference type="ARBA" id="ARBA00022692"/>
    </source>
</evidence>
<dbReference type="SMART" id="SM00382">
    <property type="entry name" value="AAA"/>
    <property type="match status" value="1"/>
</dbReference>
<keyword evidence="3" id="KW-0547">Nucleotide-binding</keyword>
<dbReference type="EMBL" id="JBHSQV010000169">
    <property type="protein sequence ID" value="MFC5987724.1"/>
    <property type="molecule type" value="Genomic_DNA"/>
</dbReference>
<feature type="transmembrane region" description="Helical" evidence="8">
    <location>
        <begin position="20"/>
        <end position="46"/>
    </location>
</feature>
<keyword evidence="2 8" id="KW-0812">Transmembrane</keyword>
<dbReference type="InterPro" id="IPR039421">
    <property type="entry name" value="Type_1_exporter"/>
</dbReference>
<keyword evidence="6 8" id="KW-0472">Membrane</keyword>
<proteinExistence type="predicted"/>
<evidence type="ECO:0000256" key="6">
    <source>
        <dbReference type="ARBA" id="ARBA00023136"/>
    </source>
</evidence>
<evidence type="ECO:0000259" key="10">
    <source>
        <dbReference type="PROSITE" id="PS50929"/>
    </source>
</evidence>
<evidence type="ECO:0000256" key="5">
    <source>
        <dbReference type="ARBA" id="ARBA00022989"/>
    </source>
</evidence>
<dbReference type="InterPro" id="IPR003593">
    <property type="entry name" value="AAA+_ATPase"/>
</dbReference>
<keyword evidence="12" id="KW-1185">Reference proteome</keyword>
<feature type="domain" description="ABC transmembrane type-1" evidence="10">
    <location>
        <begin position="26"/>
        <end position="304"/>
    </location>
</feature>
<sequence>MHSIKLFLRLVPHVNIRWKLTSLAYVSTFIQLAAMMGQPLIFAYLIDHVLIDQKTEMIATLLFLSLGLALTAVVFSLIRSGIFRYLGIMHTLDIREVLIQHIRKIPIPEIEKNGAGKFMALLGYDTGTMGNYVNHVIVELVSQLFMMLLAFGVLFSMDWKLGLLAAAGLPILFWLPRIVKKQLTQHIDHVRTHNEEIGTHLLECIDGSREIRVYGLEQWERERNQKMYKGLVSSSTKETLFRVLSHQSSSFVISLIIVAVYWVGSHQVLDETLTIGLLVASVTYLQNALNPVQAINNFYAELQRSEVALQRIESFLHTPPEDLAARNEQGRAQDEDDPIYAQHLVSAASVNEDTEASVDVERLQVSYDGVQILKDVDLTVKRNQTAAFVGRSGSGKTTLFRTLTGFMPITSGIVKIHSRTLQELNRQELNTKIGVVFQESYIFKGTIAENIRLGDLKASDEQVYEAACKANLKELLEQLPDGIHTVVDNKGFQLSGGQRQRIAIARVFLKKPDILILDEPTSALDRLTENEVMVALKELMRNKTTLISTHRLNTIIHADTIFVMEQGKIVDQGTHSELLERSGLYRALVADMDKQENPQEQLESIPVAAGVEHE</sequence>
<keyword evidence="4 11" id="KW-0067">ATP-binding</keyword>
<feature type="transmembrane region" description="Helical" evidence="8">
    <location>
        <begin position="136"/>
        <end position="155"/>
    </location>
</feature>
<name>A0ABW1IRJ8_9BACL</name>
<evidence type="ECO:0000313" key="12">
    <source>
        <dbReference type="Proteomes" id="UP001596250"/>
    </source>
</evidence>
<dbReference type="PROSITE" id="PS50929">
    <property type="entry name" value="ABC_TM1F"/>
    <property type="match status" value="1"/>
</dbReference>
<dbReference type="InterPro" id="IPR003439">
    <property type="entry name" value="ABC_transporter-like_ATP-bd"/>
</dbReference>
<evidence type="ECO:0000256" key="7">
    <source>
        <dbReference type="SAM" id="MobiDB-lite"/>
    </source>
</evidence>
<accession>A0ABW1IRJ8</accession>
<dbReference type="InterPro" id="IPR011527">
    <property type="entry name" value="ABC1_TM_dom"/>
</dbReference>
<feature type="domain" description="ABC transporter" evidence="9">
    <location>
        <begin position="358"/>
        <end position="591"/>
    </location>
</feature>
<evidence type="ECO:0000256" key="1">
    <source>
        <dbReference type="ARBA" id="ARBA00004651"/>
    </source>
</evidence>
<comment type="caution">
    <text evidence="11">The sequence shown here is derived from an EMBL/GenBank/DDBJ whole genome shotgun (WGS) entry which is preliminary data.</text>
</comment>
<evidence type="ECO:0000256" key="3">
    <source>
        <dbReference type="ARBA" id="ARBA00022741"/>
    </source>
</evidence>
<reference evidence="12" key="1">
    <citation type="journal article" date="2019" name="Int. J. Syst. Evol. Microbiol.">
        <title>The Global Catalogue of Microorganisms (GCM) 10K type strain sequencing project: providing services to taxonomists for standard genome sequencing and annotation.</title>
        <authorList>
            <consortium name="The Broad Institute Genomics Platform"/>
            <consortium name="The Broad Institute Genome Sequencing Center for Infectious Disease"/>
            <person name="Wu L."/>
            <person name="Ma J."/>
        </authorList>
    </citation>
    <scope>NUCLEOTIDE SEQUENCE [LARGE SCALE GENOMIC DNA]</scope>
    <source>
        <strain evidence="12">CCM 8749</strain>
    </source>
</reference>